<dbReference type="KEGG" id="spt:SPA2991"/>
<reference evidence="2" key="3">
    <citation type="submission" date="2018-07" db="EMBL/GenBank/DDBJ databases">
        <authorList>
            <consortium name="NCBI Pathogen Detection Project"/>
        </authorList>
    </citation>
    <scope>NUCLEOTIDE SEQUENCE</scope>
    <source>
        <strain evidence="2">ATCC 9150</strain>
    </source>
</reference>
<gene>
    <name evidence="1" type="ordered locus">SPA2991</name>
    <name evidence="2" type="ORF">GNB70_000633</name>
</gene>
<organism evidence="1 3">
    <name type="scientific">Salmonella paratyphi A (strain ATCC 9150 / SARB42)</name>
    <dbReference type="NCBI Taxonomy" id="295319"/>
    <lineage>
        <taxon>Bacteria</taxon>
        <taxon>Pseudomonadati</taxon>
        <taxon>Pseudomonadota</taxon>
        <taxon>Gammaproteobacteria</taxon>
        <taxon>Enterobacterales</taxon>
        <taxon>Enterobacteriaceae</taxon>
        <taxon>Salmonella</taxon>
    </lineage>
</organism>
<accession>A0A0H2WSK1</accession>
<dbReference type="EMBL" id="CP000026">
    <property type="protein sequence ID" value="AAV78828.1"/>
    <property type="molecule type" value="Genomic_DNA"/>
</dbReference>
<sequence length="75" mass="8898">MEPGLGEVLWANGLLKLFFTVYQDHHKTNPYRIIYVICLVWVRFLLLSDNCWVSFFLIGYQQGRLSKFDIQQESV</sequence>
<proteinExistence type="predicted"/>
<evidence type="ECO:0000313" key="3">
    <source>
        <dbReference type="Proteomes" id="UP000008185"/>
    </source>
</evidence>
<protein>
    <submittedName>
        <fullName evidence="1">Membrane protein</fullName>
    </submittedName>
</protein>
<reference evidence="1 3" key="1">
    <citation type="journal article" date="2004" name="Nat. Genet.">
        <title>Comparison of genome degradation in Paratyphi A and Typhi, human-restricted serovars of Salmonella enterica that cause typhoid.</title>
        <authorList>
            <person name="McClelland M."/>
            <person name="Sanderson K.E."/>
            <person name="Clifton S.W."/>
            <person name="Latreille P."/>
            <person name="Porwollik S."/>
            <person name="Sabo A."/>
            <person name="Meyer R."/>
            <person name="Bieri T."/>
            <person name="Ozersky P."/>
            <person name="McLellan M."/>
            <person name="Harkins C.R."/>
            <person name="Wang C."/>
            <person name="Nguyen C."/>
            <person name="Berghoff A."/>
            <person name="Elliott G."/>
            <person name="Kohlberg S."/>
            <person name="Strong C."/>
            <person name="Du F."/>
            <person name="Carter J."/>
            <person name="Kremizki C."/>
            <person name="Layman D."/>
            <person name="Leonard S."/>
            <person name="Sun H."/>
            <person name="Fulton L."/>
            <person name="Nash W."/>
            <person name="Miner T."/>
            <person name="Minx P."/>
            <person name="Delehaunty K."/>
            <person name="Fronick C."/>
            <person name="Magrini V."/>
            <person name="Nhan M."/>
            <person name="Warren W."/>
            <person name="Florea L."/>
            <person name="Spieth J."/>
            <person name="Wilson R.K."/>
        </authorList>
    </citation>
    <scope>NUCLEOTIDE SEQUENCE [LARGE SCALE GENOMIC DNA]</scope>
    <source>
        <strain evidence="1">ATCC 9150</strain>
        <strain evidence="3">ATCC 9150 / SARB42</strain>
    </source>
</reference>
<name>A0A0H2WSK1_SALPA</name>
<dbReference type="EMBL" id="DAASTS010000002">
    <property type="protein sequence ID" value="HAE6985061.1"/>
    <property type="molecule type" value="Genomic_DNA"/>
</dbReference>
<dbReference type="HOGENOM" id="CLU_2668878_0_0_6"/>
<reference evidence="2" key="2">
    <citation type="journal article" date="2018" name="Genome Biol.">
        <title>SKESA: strategic k-mer extension for scrupulous assemblies.</title>
        <authorList>
            <person name="Souvorov A."/>
            <person name="Agarwala R."/>
            <person name="Lipman D.J."/>
        </authorList>
    </citation>
    <scope>NUCLEOTIDE SEQUENCE</scope>
    <source>
        <strain evidence="2">ATCC 9150</strain>
    </source>
</reference>
<evidence type="ECO:0000313" key="1">
    <source>
        <dbReference type="EMBL" id="AAV78828.1"/>
    </source>
</evidence>
<evidence type="ECO:0000313" key="2">
    <source>
        <dbReference type="EMBL" id="HAE6985061.1"/>
    </source>
</evidence>
<dbReference type="AlphaFoldDB" id="A0A0H2WSK1"/>
<dbReference type="Proteomes" id="UP000008185">
    <property type="component" value="Chromosome"/>
</dbReference>